<evidence type="ECO:0000256" key="14">
    <source>
        <dbReference type="ARBA" id="ARBA00031019"/>
    </source>
</evidence>
<feature type="transmembrane region" description="Helical" evidence="16">
    <location>
        <begin position="139"/>
        <end position="160"/>
    </location>
</feature>
<evidence type="ECO:0000256" key="6">
    <source>
        <dbReference type="ARBA" id="ARBA00022660"/>
    </source>
</evidence>
<dbReference type="EC" id="7.1.1.2" evidence="3"/>
<evidence type="ECO:0000256" key="7">
    <source>
        <dbReference type="ARBA" id="ARBA00022692"/>
    </source>
</evidence>
<dbReference type="PANTHER" id="PTHR11435:SF1">
    <property type="entry name" value="NADH-UBIQUINONE OXIDOREDUCTASE CHAIN 6"/>
    <property type="match status" value="1"/>
</dbReference>
<geneLocation type="mitochondrion" evidence="17"/>
<keyword evidence="9" id="KW-0249">Electron transport</keyword>
<evidence type="ECO:0000256" key="5">
    <source>
        <dbReference type="ARBA" id="ARBA00022448"/>
    </source>
</evidence>
<evidence type="ECO:0000256" key="10">
    <source>
        <dbReference type="ARBA" id="ARBA00022989"/>
    </source>
</evidence>
<dbReference type="AlphaFoldDB" id="A0A342KBL4"/>
<keyword evidence="10 16" id="KW-1133">Transmembrane helix</keyword>
<gene>
    <name evidence="17" type="primary">Nad6</name>
</gene>
<dbReference type="InterPro" id="IPR050269">
    <property type="entry name" value="ComplexI_Subunit6"/>
</dbReference>
<dbReference type="EMBL" id="KU521508">
    <property type="protein sequence ID" value="AND82244.1"/>
    <property type="molecule type" value="Genomic_DNA"/>
</dbReference>
<evidence type="ECO:0000256" key="16">
    <source>
        <dbReference type="SAM" id="Phobius"/>
    </source>
</evidence>
<keyword evidence="5" id="KW-0813">Transport</keyword>
<sequence>MLFFTLSIITVMSFLFVLMMNPLSMGLVLLFQTIMIATTTGCVANSFWFGYILFLIFLGGMLVLFIYVAAIAANEQFSFNFKLFMMVLIFSTLPFMIFMFLDPLMISSKVMMFLSSFSAHLNFPSNSSQVSLLYNNPSYSFTIFIISYLLLALLVIVKIMNMSSNPLRLSY</sequence>
<comment type="subcellular location">
    <subcellularLocation>
        <location evidence="1">Mitochondrion membrane</location>
        <topology evidence="1">Multi-pass membrane protein</topology>
    </subcellularLocation>
</comment>
<name>A0A342KBL4_9EUCA</name>
<keyword evidence="12 17" id="KW-0496">Mitochondrion</keyword>
<evidence type="ECO:0000256" key="3">
    <source>
        <dbReference type="ARBA" id="ARBA00012944"/>
    </source>
</evidence>
<keyword evidence="8" id="KW-1278">Translocase</keyword>
<proteinExistence type="inferred from homology"/>
<accession>A0A342KBL4</accession>
<evidence type="ECO:0000256" key="12">
    <source>
        <dbReference type="ARBA" id="ARBA00023128"/>
    </source>
</evidence>
<evidence type="ECO:0000256" key="13">
    <source>
        <dbReference type="ARBA" id="ARBA00023136"/>
    </source>
</evidence>
<dbReference type="GO" id="GO:0008137">
    <property type="term" value="F:NADH dehydrogenase (ubiquinone) activity"/>
    <property type="evidence" value="ECO:0007669"/>
    <property type="project" value="UniProtKB-EC"/>
</dbReference>
<evidence type="ECO:0000256" key="15">
    <source>
        <dbReference type="ARBA" id="ARBA00049551"/>
    </source>
</evidence>
<organism evidence="17">
    <name type="scientific">Grimothea gregaria</name>
    <dbReference type="NCBI Taxonomy" id="306053"/>
    <lineage>
        <taxon>Eukaryota</taxon>
        <taxon>Metazoa</taxon>
        <taxon>Ecdysozoa</taxon>
        <taxon>Arthropoda</taxon>
        <taxon>Crustacea</taxon>
        <taxon>Multicrustacea</taxon>
        <taxon>Malacostraca</taxon>
        <taxon>Eumalacostraca</taxon>
        <taxon>Eucarida</taxon>
        <taxon>Decapoda</taxon>
        <taxon>Pleocyemata</taxon>
        <taxon>Anomura</taxon>
        <taxon>Galatheoidea</taxon>
        <taxon>Munididae</taxon>
        <taxon>Grimothea</taxon>
    </lineage>
</organism>
<evidence type="ECO:0000256" key="9">
    <source>
        <dbReference type="ARBA" id="ARBA00022982"/>
    </source>
</evidence>
<keyword evidence="11" id="KW-0520">NAD</keyword>
<comment type="catalytic activity">
    <reaction evidence="15">
        <text>a ubiquinone + NADH + 5 H(+)(in) = a ubiquinol + NAD(+) + 4 H(+)(out)</text>
        <dbReference type="Rhea" id="RHEA:29091"/>
        <dbReference type="Rhea" id="RHEA-COMP:9565"/>
        <dbReference type="Rhea" id="RHEA-COMP:9566"/>
        <dbReference type="ChEBI" id="CHEBI:15378"/>
        <dbReference type="ChEBI" id="CHEBI:16389"/>
        <dbReference type="ChEBI" id="CHEBI:17976"/>
        <dbReference type="ChEBI" id="CHEBI:57540"/>
        <dbReference type="ChEBI" id="CHEBI:57945"/>
        <dbReference type="EC" id="7.1.1.2"/>
    </reaction>
</comment>
<keyword evidence="7 16" id="KW-0812">Transmembrane</keyword>
<keyword evidence="13 16" id="KW-0472">Membrane</keyword>
<dbReference type="PANTHER" id="PTHR11435">
    <property type="entry name" value="NADH UBIQUINONE OXIDOREDUCTASE SUBUNIT ND6"/>
    <property type="match status" value="1"/>
</dbReference>
<evidence type="ECO:0000313" key="17">
    <source>
        <dbReference type="EMBL" id="AND82244.1"/>
    </source>
</evidence>
<evidence type="ECO:0000256" key="1">
    <source>
        <dbReference type="ARBA" id="ARBA00004225"/>
    </source>
</evidence>
<evidence type="ECO:0000256" key="11">
    <source>
        <dbReference type="ARBA" id="ARBA00023027"/>
    </source>
</evidence>
<feature type="transmembrane region" description="Helical" evidence="16">
    <location>
        <begin position="12"/>
        <end position="36"/>
    </location>
</feature>
<feature type="transmembrane region" description="Helical" evidence="16">
    <location>
        <begin position="83"/>
        <end position="101"/>
    </location>
</feature>
<comment type="similarity">
    <text evidence="2">Belongs to the complex I subunit 6 family.</text>
</comment>
<evidence type="ECO:0000256" key="8">
    <source>
        <dbReference type="ARBA" id="ARBA00022967"/>
    </source>
</evidence>
<keyword evidence="6" id="KW-0679">Respiratory chain</keyword>
<dbReference type="GO" id="GO:0031966">
    <property type="term" value="C:mitochondrial membrane"/>
    <property type="evidence" value="ECO:0007669"/>
    <property type="project" value="UniProtKB-SubCell"/>
</dbReference>
<evidence type="ECO:0000256" key="2">
    <source>
        <dbReference type="ARBA" id="ARBA00005698"/>
    </source>
</evidence>
<evidence type="ECO:0000256" key="4">
    <source>
        <dbReference type="ARBA" id="ARBA00021095"/>
    </source>
</evidence>
<protein>
    <recommendedName>
        <fullName evidence="4">NADH-ubiquinone oxidoreductase chain 6</fullName>
        <ecNumber evidence="3">7.1.1.2</ecNumber>
    </recommendedName>
    <alternativeName>
        <fullName evidence="14">NADH dehydrogenase subunit 6</fullName>
    </alternativeName>
</protein>
<reference evidence="17" key="1">
    <citation type="journal article" date="2016" name="Mitochondrial DNA Part B Resour">
        <title>The complete mitochondrial genome of squat lobster, Munida gregaria (Anomura, Galatheoidea, Munididae).</title>
        <authorList>
            <person name="Lee C.W."/>
            <person name="Song J.-H."/>
            <person name="Min G.-S."/>
            <person name="Kim S."/>
        </authorList>
    </citation>
    <scope>NUCLEOTIDE SEQUENCE</scope>
</reference>
<feature type="transmembrane region" description="Helical" evidence="16">
    <location>
        <begin position="48"/>
        <end position="71"/>
    </location>
</feature>